<comment type="caution">
    <text evidence="2">The sequence shown here is derived from an EMBL/GenBank/DDBJ whole genome shotgun (WGS) entry which is preliminary data.</text>
</comment>
<gene>
    <name evidence="2" type="ORF">FA13DRAFT_1604589</name>
</gene>
<accession>A0A4Y7SCF2</accession>
<sequence length="330" mass="37919">KMANSLAGKVEIGGPMAAMYLLGNPDHYSSHSFVSLYWRSFVLYVMREWSDSEETHNDQGEDEDTVMLERGYGRILSKSSVDDYVMRPVELSGVCLYDWTQCSSRRSVKGLKKYPVDLLFYAEGHPLRETHMVKYDVNLVKTVVPNLLGGYIPKKDGEDPEFYCCTMLTLFSPWRTGLELRGPDETWQAAYNRQSFSDRHRCIINNINIRYECYDSRDDYHHRMRMRAAELRDEYDSDIEGDTPDDDLPDLDSDLQDSVEADDCRGVWSRGKMDQMKEVETVLHSAGWSEGASQGLSDSPPNTFTPERSLSAKGWKDLLSEHKKKVIDSR</sequence>
<evidence type="ECO:0000256" key="1">
    <source>
        <dbReference type="SAM" id="MobiDB-lite"/>
    </source>
</evidence>
<dbReference type="OrthoDB" id="3259294at2759"/>
<evidence type="ECO:0000313" key="2">
    <source>
        <dbReference type="EMBL" id="TEB19407.1"/>
    </source>
</evidence>
<feature type="compositionally biased region" description="Polar residues" evidence="1">
    <location>
        <begin position="291"/>
        <end position="308"/>
    </location>
</feature>
<proteinExistence type="predicted"/>
<evidence type="ECO:0000313" key="3">
    <source>
        <dbReference type="Proteomes" id="UP000298030"/>
    </source>
</evidence>
<dbReference type="AlphaFoldDB" id="A0A4Y7SCF2"/>
<name>A0A4Y7SCF2_COPMI</name>
<feature type="region of interest" description="Disordered" evidence="1">
    <location>
        <begin position="284"/>
        <end position="310"/>
    </location>
</feature>
<protein>
    <submittedName>
        <fullName evidence="2">Uncharacterized protein</fullName>
    </submittedName>
</protein>
<feature type="non-terminal residue" evidence="2">
    <location>
        <position position="330"/>
    </location>
</feature>
<dbReference type="EMBL" id="QPFP01000193">
    <property type="protein sequence ID" value="TEB19407.1"/>
    <property type="molecule type" value="Genomic_DNA"/>
</dbReference>
<organism evidence="2 3">
    <name type="scientific">Coprinellus micaceus</name>
    <name type="common">Glistening ink-cap mushroom</name>
    <name type="synonym">Coprinus micaceus</name>
    <dbReference type="NCBI Taxonomy" id="71717"/>
    <lineage>
        <taxon>Eukaryota</taxon>
        <taxon>Fungi</taxon>
        <taxon>Dikarya</taxon>
        <taxon>Basidiomycota</taxon>
        <taxon>Agaricomycotina</taxon>
        <taxon>Agaricomycetes</taxon>
        <taxon>Agaricomycetidae</taxon>
        <taxon>Agaricales</taxon>
        <taxon>Agaricineae</taxon>
        <taxon>Psathyrellaceae</taxon>
        <taxon>Coprinellus</taxon>
    </lineage>
</organism>
<reference evidence="2 3" key="1">
    <citation type="journal article" date="2019" name="Nat. Ecol. Evol.">
        <title>Megaphylogeny resolves global patterns of mushroom evolution.</title>
        <authorList>
            <person name="Varga T."/>
            <person name="Krizsan K."/>
            <person name="Foldi C."/>
            <person name="Dima B."/>
            <person name="Sanchez-Garcia M."/>
            <person name="Sanchez-Ramirez S."/>
            <person name="Szollosi G.J."/>
            <person name="Szarkandi J.G."/>
            <person name="Papp V."/>
            <person name="Albert L."/>
            <person name="Andreopoulos W."/>
            <person name="Angelini C."/>
            <person name="Antonin V."/>
            <person name="Barry K.W."/>
            <person name="Bougher N.L."/>
            <person name="Buchanan P."/>
            <person name="Buyck B."/>
            <person name="Bense V."/>
            <person name="Catcheside P."/>
            <person name="Chovatia M."/>
            <person name="Cooper J."/>
            <person name="Damon W."/>
            <person name="Desjardin D."/>
            <person name="Finy P."/>
            <person name="Geml J."/>
            <person name="Haridas S."/>
            <person name="Hughes K."/>
            <person name="Justo A."/>
            <person name="Karasinski D."/>
            <person name="Kautmanova I."/>
            <person name="Kiss B."/>
            <person name="Kocsube S."/>
            <person name="Kotiranta H."/>
            <person name="LaButti K.M."/>
            <person name="Lechner B.E."/>
            <person name="Liimatainen K."/>
            <person name="Lipzen A."/>
            <person name="Lukacs Z."/>
            <person name="Mihaltcheva S."/>
            <person name="Morgado L.N."/>
            <person name="Niskanen T."/>
            <person name="Noordeloos M.E."/>
            <person name="Ohm R.A."/>
            <person name="Ortiz-Santana B."/>
            <person name="Ovrebo C."/>
            <person name="Racz N."/>
            <person name="Riley R."/>
            <person name="Savchenko A."/>
            <person name="Shiryaev A."/>
            <person name="Soop K."/>
            <person name="Spirin V."/>
            <person name="Szebenyi C."/>
            <person name="Tomsovsky M."/>
            <person name="Tulloss R.E."/>
            <person name="Uehling J."/>
            <person name="Grigoriev I.V."/>
            <person name="Vagvolgyi C."/>
            <person name="Papp T."/>
            <person name="Martin F.M."/>
            <person name="Miettinen O."/>
            <person name="Hibbett D.S."/>
            <person name="Nagy L.G."/>
        </authorList>
    </citation>
    <scope>NUCLEOTIDE SEQUENCE [LARGE SCALE GENOMIC DNA]</scope>
    <source>
        <strain evidence="2 3">FP101781</strain>
    </source>
</reference>
<feature type="non-terminal residue" evidence="2">
    <location>
        <position position="1"/>
    </location>
</feature>
<dbReference type="Proteomes" id="UP000298030">
    <property type="component" value="Unassembled WGS sequence"/>
</dbReference>
<keyword evidence="3" id="KW-1185">Reference proteome</keyword>